<dbReference type="EMBL" id="KN123057">
    <property type="protein sequence ID" value="KFO26939.1"/>
    <property type="molecule type" value="Genomic_DNA"/>
</dbReference>
<accession>A0A091D4A0</accession>
<name>A0A091D4A0_FUKDA</name>
<proteinExistence type="predicted"/>
<dbReference type="GO" id="GO:0016567">
    <property type="term" value="P:protein ubiquitination"/>
    <property type="evidence" value="ECO:0007669"/>
    <property type="project" value="UniProtKB-UniPathway"/>
</dbReference>
<dbReference type="UniPathway" id="UPA00143"/>
<gene>
    <name evidence="2" type="ORF">H920_11664</name>
</gene>
<dbReference type="InterPro" id="IPR045763">
    <property type="entry name" value="KCTD11/21_C"/>
</dbReference>
<protein>
    <submittedName>
        <fullName evidence="2">BTB/POZ domain-containing protein KCTD21</fullName>
    </submittedName>
</protein>
<sequence length="104" mass="11746">MGLLRREADFYQVQALIEAVQEKEEELSKAEQNATLNITLKQRVQTIRFTVREAPQIYSLSSSSMEVFSANILSTSCFFLKLLGSKLFYYCIGNLSSIRTLAGP</sequence>
<dbReference type="Proteomes" id="UP000028990">
    <property type="component" value="Unassembled WGS sequence"/>
</dbReference>
<evidence type="ECO:0000313" key="2">
    <source>
        <dbReference type="EMBL" id="KFO26939.1"/>
    </source>
</evidence>
<dbReference type="Pfam" id="PF19329">
    <property type="entry name" value="KCTD11_21_C"/>
    <property type="match status" value="1"/>
</dbReference>
<dbReference type="STRING" id="885580.ENSFDAP00000002201"/>
<evidence type="ECO:0000313" key="3">
    <source>
        <dbReference type="Proteomes" id="UP000028990"/>
    </source>
</evidence>
<keyword evidence="3" id="KW-1185">Reference proteome</keyword>
<evidence type="ECO:0000259" key="1">
    <source>
        <dbReference type="Pfam" id="PF19329"/>
    </source>
</evidence>
<dbReference type="AlphaFoldDB" id="A0A091D4A0"/>
<organism evidence="2 3">
    <name type="scientific">Fukomys damarensis</name>
    <name type="common">Damaraland mole rat</name>
    <name type="synonym">Cryptomys damarensis</name>
    <dbReference type="NCBI Taxonomy" id="885580"/>
    <lineage>
        <taxon>Eukaryota</taxon>
        <taxon>Metazoa</taxon>
        <taxon>Chordata</taxon>
        <taxon>Craniata</taxon>
        <taxon>Vertebrata</taxon>
        <taxon>Euteleostomi</taxon>
        <taxon>Mammalia</taxon>
        <taxon>Eutheria</taxon>
        <taxon>Euarchontoglires</taxon>
        <taxon>Glires</taxon>
        <taxon>Rodentia</taxon>
        <taxon>Hystricomorpha</taxon>
        <taxon>Bathyergidae</taxon>
        <taxon>Fukomys</taxon>
    </lineage>
</organism>
<reference evidence="2 3" key="1">
    <citation type="submission" date="2013-11" db="EMBL/GenBank/DDBJ databases">
        <title>The Damaraland mole rat (Fukomys damarensis) genome and evolution of African mole rats.</title>
        <authorList>
            <person name="Gladyshev V.N."/>
            <person name="Fang X."/>
        </authorList>
    </citation>
    <scope>NUCLEOTIDE SEQUENCE [LARGE SCALE GENOMIC DNA]</scope>
    <source>
        <tissue evidence="2">Liver</tissue>
    </source>
</reference>
<feature type="domain" description="BTB/POZ" evidence="1">
    <location>
        <begin position="31"/>
        <end position="99"/>
    </location>
</feature>